<keyword evidence="2" id="KW-0479">Metal-binding</keyword>
<comment type="caution">
    <text evidence="7">The sequence shown here is derived from an EMBL/GenBank/DDBJ whole genome shotgun (WGS) entry which is preliminary data.</text>
</comment>
<dbReference type="PANTHER" id="PTHR43075">
    <property type="entry name" value="FORMATE LYASE ACTIVATING ENZYME, PUTATIVE (AFU_ORTHOLOGUE AFUA_2G15630)-RELATED"/>
    <property type="match status" value="1"/>
</dbReference>
<gene>
    <name evidence="7" type="ORF">Rsub_07924</name>
</gene>
<accession>A0A2V0P6K7</accession>
<dbReference type="GO" id="GO:0051536">
    <property type="term" value="F:iron-sulfur cluster binding"/>
    <property type="evidence" value="ECO:0007669"/>
    <property type="project" value="UniProtKB-KW"/>
</dbReference>
<evidence type="ECO:0000256" key="1">
    <source>
        <dbReference type="ARBA" id="ARBA00022691"/>
    </source>
</evidence>
<dbReference type="GO" id="GO:0046872">
    <property type="term" value="F:metal ion binding"/>
    <property type="evidence" value="ECO:0007669"/>
    <property type="project" value="UniProtKB-KW"/>
</dbReference>
<keyword evidence="1" id="KW-0949">S-adenosyl-L-methionine</keyword>
<feature type="signal peptide" evidence="5">
    <location>
        <begin position="1"/>
        <end position="17"/>
    </location>
</feature>
<keyword evidence="4" id="KW-0411">Iron-sulfur</keyword>
<dbReference type="OrthoDB" id="539952at2759"/>
<reference evidence="7 8" key="1">
    <citation type="journal article" date="2018" name="Sci. Rep.">
        <title>Raphidocelis subcapitata (=Pseudokirchneriella subcapitata) provides an insight into genome evolution and environmental adaptations in the Sphaeropleales.</title>
        <authorList>
            <person name="Suzuki S."/>
            <person name="Yamaguchi H."/>
            <person name="Nakajima N."/>
            <person name="Kawachi M."/>
        </authorList>
    </citation>
    <scope>NUCLEOTIDE SEQUENCE [LARGE SCALE GENOMIC DNA]</scope>
    <source>
        <strain evidence="7 8">NIES-35</strain>
    </source>
</reference>
<evidence type="ECO:0000256" key="5">
    <source>
        <dbReference type="SAM" id="SignalP"/>
    </source>
</evidence>
<feature type="domain" description="Radical SAM core" evidence="6">
    <location>
        <begin position="133"/>
        <end position="202"/>
    </location>
</feature>
<dbReference type="Pfam" id="PF04055">
    <property type="entry name" value="Radical_SAM"/>
    <property type="match status" value="1"/>
</dbReference>
<dbReference type="Proteomes" id="UP000247498">
    <property type="component" value="Unassembled WGS sequence"/>
</dbReference>
<evidence type="ECO:0000256" key="3">
    <source>
        <dbReference type="ARBA" id="ARBA00023004"/>
    </source>
</evidence>
<keyword evidence="7" id="KW-0456">Lyase</keyword>
<sequence length="564" mass="60585">MALRLLAASALRHCTTGGLWAAAAAGPSSLSAAAAATAAGAPRRGLHLAPPFLVEDHVPASVTTYRLGRMKSKVERALAQLSDCRACPRDCGVDRAAGKLGVCAVGRNAVVATVAPHYGGEGCLQGWMGSGTIFFSGCSMRCVFCQNWDIAHRPKGFELTAEELAGWMLKLQDEGKVHNVNLVTPEHVVPQIVEALALALEKGLSLPIVYRDGSLQARPCHIFLPHPRNAAHVDGDQDVVYDLWFHSLVGGWIGRLIWARTLFGFAACGLWLGAATDKLLGRSQRPGRPFGGAGGARPSPAPRVCQNARCNGPAPTAPRQLACTSPAPALMFASTIWATDPTALTVMPSPVSARPAIMVGSSLPLGRGADTTSLEIWPSRGTTKYNTSGYDSLESIELLDGLVDVYMPDFKFWTPESAEKYSRTADYPDRARAAIAAMHRQVGDLTFSPDGLARRGLLLRHLLMPGPAMLREGKAIVEWAAGELGRDTFVNLMPQYFPAAPVLGTGERRSRLGFVSYEELRARPSEADYAELTAHARAQGLWRFEEAPRYERAAEMARDGELAA</sequence>
<dbReference type="STRING" id="307507.A0A2V0P6K7"/>
<evidence type="ECO:0000313" key="8">
    <source>
        <dbReference type="Proteomes" id="UP000247498"/>
    </source>
</evidence>
<dbReference type="Gene3D" id="3.20.20.70">
    <property type="entry name" value="Aldolase class I"/>
    <property type="match status" value="1"/>
</dbReference>
<proteinExistence type="predicted"/>
<dbReference type="SFLD" id="SFLDS00029">
    <property type="entry name" value="Radical_SAM"/>
    <property type="match status" value="1"/>
</dbReference>
<dbReference type="SUPFAM" id="SSF102114">
    <property type="entry name" value="Radical SAM enzymes"/>
    <property type="match status" value="1"/>
</dbReference>
<keyword evidence="5" id="KW-0732">Signal</keyword>
<dbReference type="AlphaFoldDB" id="A0A2V0P6K7"/>
<evidence type="ECO:0000259" key="6">
    <source>
        <dbReference type="Pfam" id="PF04055"/>
    </source>
</evidence>
<dbReference type="InterPro" id="IPR007197">
    <property type="entry name" value="rSAM"/>
</dbReference>
<dbReference type="GO" id="GO:0016829">
    <property type="term" value="F:lyase activity"/>
    <property type="evidence" value="ECO:0007669"/>
    <property type="project" value="UniProtKB-KW"/>
</dbReference>
<evidence type="ECO:0000313" key="7">
    <source>
        <dbReference type="EMBL" id="GBF95209.1"/>
    </source>
</evidence>
<keyword evidence="3" id="KW-0408">Iron</keyword>
<dbReference type="InterPro" id="IPR040085">
    <property type="entry name" value="MJ0674-like"/>
</dbReference>
<name>A0A2V0P6K7_9CHLO</name>
<keyword evidence="7" id="KW-0670">Pyruvate</keyword>
<keyword evidence="8" id="KW-1185">Reference proteome</keyword>
<dbReference type="InterPro" id="IPR013785">
    <property type="entry name" value="Aldolase_TIM"/>
</dbReference>
<dbReference type="InterPro" id="IPR058240">
    <property type="entry name" value="rSAM_sf"/>
</dbReference>
<evidence type="ECO:0000256" key="2">
    <source>
        <dbReference type="ARBA" id="ARBA00022723"/>
    </source>
</evidence>
<protein>
    <submittedName>
        <fullName evidence="7">Pyruvate formate lyase-activating enzyme</fullName>
    </submittedName>
</protein>
<organism evidence="7 8">
    <name type="scientific">Raphidocelis subcapitata</name>
    <dbReference type="NCBI Taxonomy" id="307507"/>
    <lineage>
        <taxon>Eukaryota</taxon>
        <taxon>Viridiplantae</taxon>
        <taxon>Chlorophyta</taxon>
        <taxon>core chlorophytes</taxon>
        <taxon>Chlorophyceae</taxon>
        <taxon>CS clade</taxon>
        <taxon>Sphaeropleales</taxon>
        <taxon>Selenastraceae</taxon>
        <taxon>Raphidocelis</taxon>
    </lineage>
</organism>
<dbReference type="EMBL" id="BDRX01000061">
    <property type="protein sequence ID" value="GBF95209.1"/>
    <property type="molecule type" value="Genomic_DNA"/>
</dbReference>
<evidence type="ECO:0000256" key="4">
    <source>
        <dbReference type="ARBA" id="ARBA00023014"/>
    </source>
</evidence>
<feature type="chain" id="PRO_5015837192" evidence="5">
    <location>
        <begin position="18"/>
        <end position="564"/>
    </location>
</feature>
<dbReference type="InParanoid" id="A0A2V0P6K7"/>
<dbReference type="PANTHER" id="PTHR43075:SF1">
    <property type="entry name" value="FORMATE LYASE ACTIVATING ENZYME, PUTATIVE (AFU_ORTHOLOGUE AFUA_2G15630)-RELATED"/>
    <property type="match status" value="1"/>
</dbReference>